<dbReference type="OrthoDB" id="9805026at2"/>
<evidence type="ECO:0000313" key="13">
    <source>
        <dbReference type="EMBL" id="ADK68159.1"/>
    </source>
</evidence>
<dbReference type="SMART" id="SM00358">
    <property type="entry name" value="DSRM"/>
    <property type="match status" value="1"/>
</dbReference>
<dbReference type="InterPro" id="IPR011907">
    <property type="entry name" value="RNase_III"/>
</dbReference>
<feature type="binding site" evidence="9">
    <location>
        <position position="123"/>
    </location>
    <ligand>
        <name>Mg(2+)</name>
        <dbReference type="ChEBI" id="CHEBI:18420"/>
    </ligand>
</feature>
<evidence type="ECO:0000259" key="11">
    <source>
        <dbReference type="PROSITE" id="PS50137"/>
    </source>
</evidence>
<comment type="cofactor">
    <cofactor evidence="9">
        <name>Mg(2+)</name>
        <dbReference type="ChEBI" id="CHEBI:18420"/>
    </cofactor>
</comment>
<dbReference type="RefSeq" id="WP_013251911.1">
    <property type="nucleotide sequence ID" value="NC_014363.1"/>
</dbReference>
<dbReference type="GO" id="GO:0046872">
    <property type="term" value="F:metal ion binding"/>
    <property type="evidence" value="ECO:0007669"/>
    <property type="project" value="UniProtKB-KW"/>
</dbReference>
<dbReference type="AlphaFoldDB" id="E1QVK6"/>
<dbReference type="HAMAP" id="MF_00104">
    <property type="entry name" value="RNase_III"/>
    <property type="match status" value="1"/>
</dbReference>
<name>E1QVK6_OLSUV</name>
<feature type="binding site" evidence="9">
    <location>
        <position position="120"/>
    </location>
    <ligand>
        <name>Mg(2+)</name>
        <dbReference type="ChEBI" id="CHEBI:18420"/>
    </ligand>
</feature>
<dbReference type="NCBIfam" id="TIGR02191">
    <property type="entry name" value="RNaseIII"/>
    <property type="match status" value="1"/>
</dbReference>
<dbReference type="PROSITE" id="PS50142">
    <property type="entry name" value="RNASE_3_2"/>
    <property type="match status" value="1"/>
</dbReference>
<comment type="subunit">
    <text evidence="9">Homodimer.</text>
</comment>
<evidence type="ECO:0000256" key="7">
    <source>
        <dbReference type="ARBA" id="ARBA00022801"/>
    </source>
</evidence>
<keyword evidence="9" id="KW-0699">rRNA-binding</keyword>
<evidence type="ECO:0000256" key="1">
    <source>
        <dbReference type="ARBA" id="ARBA00000109"/>
    </source>
</evidence>
<dbReference type="GeneID" id="78512470"/>
<feature type="active site" evidence="9">
    <location>
        <position position="123"/>
    </location>
</feature>
<dbReference type="InterPro" id="IPR036389">
    <property type="entry name" value="RNase_III_sf"/>
</dbReference>
<dbReference type="PANTHER" id="PTHR11207:SF0">
    <property type="entry name" value="RIBONUCLEASE 3"/>
    <property type="match status" value="1"/>
</dbReference>
<evidence type="ECO:0000256" key="8">
    <source>
        <dbReference type="ARBA" id="ARBA00022884"/>
    </source>
</evidence>
<comment type="function">
    <text evidence="9">Digests double-stranded RNA. Involved in the processing of primary rRNA transcript to yield the immediate precursors to the large and small rRNAs (23S and 16S). Processes some mRNAs, and tRNAs when they are encoded in the rRNA operon. Processes pre-crRNA and tracrRNA of type II CRISPR loci if present in the organism.</text>
</comment>
<dbReference type="FunFam" id="1.10.1520.10:FF:000001">
    <property type="entry name" value="Ribonuclease 3"/>
    <property type="match status" value="1"/>
</dbReference>
<dbReference type="PANTHER" id="PTHR11207">
    <property type="entry name" value="RIBONUCLEASE III"/>
    <property type="match status" value="1"/>
</dbReference>
<dbReference type="GO" id="GO:0008033">
    <property type="term" value="P:tRNA processing"/>
    <property type="evidence" value="ECO:0007669"/>
    <property type="project" value="UniProtKB-KW"/>
</dbReference>
<dbReference type="GO" id="GO:0010468">
    <property type="term" value="P:regulation of gene expression"/>
    <property type="evidence" value="ECO:0007669"/>
    <property type="project" value="TreeGrafter"/>
</dbReference>
<evidence type="ECO:0000256" key="5">
    <source>
        <dbReference type="ARBA" id="ARBA00022722"/>
    </source>
</evidence>
<dbReference type="InterPro" id="IPR014720">
    <property type="entry name" value="dsRBD_dom"/>
</dbReference>
<dbReference type="SMART" id="SM00535">
    <property type="entry name" value="RIBOc"/>
    <property type="match status" value="1"/>
</dbReference>
<feature type="domain" description="DRBM" evidence="11">
    <location>
        <begin position="160"/>
        <end position="229"/>
    </location>
</feature>
<dbReference type="PROSITE" id="PS50137">
    <property type="entry name" value="DS_RBD"/>
    <property type="match status" value="1"/>
</dbReference>
<keyword evidence="6 9" id="KW-0255">Endonuclease</keyword>
<feature type="domain" description="RNase III" evidence="12">
    <location>
        <begin position="7"/>
        <end position="134"/>
    </location>
</feature>
<evidence type="ECO:0000256" key="4">
    <source>
        <dbReference type="ARBA" id="ARBA00022664"/>
    </source>
</evidence>
<evidence type="ECO:0000256" key="3">
    <source>
        <dbReference type="ARBA" id="ARBA00022552"/>
    </source>
</evidence>
<gene>
    <name evidence="9" type="primary">rnc</name>
    <name evidence="13" type="ordered locus">Olsu_1049</name>
</gene>
<keyword evidence="7 9" id="KW-0378">Hydrolase</keyword>
<evidence type="ECO:0000259" key="12">
    <source>
        <dbReference type="PROSITE" id="PS50142"/>
    </source>
</evidence>
<dbReference type="STRING" id="633147.Olsu_1049"/>
<keyword evidence="8 9" id="KW-0694">RNA-binding</keyword>
<dbReference type="EMBL" id="CP002106">
    <property type="protein sequence ID" value="ADK68159.1"/>
    <property type="molecule type" value="Genomic_DNA"/>
</dbReference>
<evidence type="ECO:0000256" key="6">
    <source>
        <dbReference type="ARBA" id="ARBA00022759"/>
    </source>
</evidence>
<keyword evidence="3 9" id="KW-0698">rRNA processing</keyword>
<dbReference type="GO" id="GO:0003725">
    <property type="term" value="F:double-stranded RNA binding"/>
    <property type="evidence" value="ECO:0007669"/>
    <property type="project" value="TreeGrafter"/>
</dbReference>
<dbReference type="HOGENOM" id="CLU_000907_1_3_11"/>
<comment type="subcellular location">
    <subcellularLocation>
        <location evidence="9">Cytoplasm</location>
    </subcellularLocation>
</comment>
<evidence type="ECO:0000313" key="14">
    <source>
        <dbReference type="Proteomes" id="UP000000333"/>
    </source>
</evidence>
<keyword evidence="4 9" id="KW-0507">mRNA processing</keyword>
<evidence type="ECO:0000256" key="9">
    <source>
        <dbReference type="HAMAP-Rule" id="MF_00104"/>
    </source>
</evidence>
<sequence length="242" mass="25986">MKLHQRVVAVEQIVGHHFSDQRLITSAITHPSAVEGKPVSASYERLEFLGDSILGAMVATDMFERFPGMDEGELTRLKISLVSGKTLSEVAGSLGIGELIVFGESERGTGARGMHSALENVYEAIVGALYLDAGFEATHDFVRRTLSPHMVPELAARPLSPKSRLQEVTQREFRCAPEYRLEGEEGPAHSPTFTTVVLVDGRRVGRGSGPSKKESESQAALDALDRLGLSAEGTTARAGDGA</sequence>
<dbReference type="EC" id="3.1.26.3" evidence="9"/>
<accession>E1QVK6</accession>
<dbReference type="CDD" id="cd10845">
    <property type="entry name" value="DSRM_RNAse_III_family"/>
    <property type="match status" value="1"/>
</dbReference>
<keyword evidence="9" id="KW-0479">Metal-binding</keyword>
<keyword evidence="9" id="KW-0963">Cytoplasm</keyword>
<dbReference type="GO" id="GO:0004525">
    <property type="term" value="F:ribonuclease III activity"/>
    <property type="evidence" value="ECO:0007669"/>
    <property type="project" value="UniProtKB-UniRule"/>
</dbReference>
<proteinExistence type="inferred from homology"/>
<dbReference type="Gene3D" id="3.30.160.20">
    <property type="match status" value="1"/>
</dbReference>
<keyword evidence="9" id="KW-0819">tRNA processing</keyword>
<dbReference type="GO" id="GO:0006364">
    <property type="term" value="P:rRNA processing"/>
    <property type="evidence" value="ECO:0007669"/>
    <property type="project" value="UniProtKB-UniRule"/>
</dbReference>
<dbReference type="Proteomes" id="UP000000333">
    <property type="component" value="Chromosome"/>
</dbReference>
<organism evidence="13 14">
    <name type="scientific">Olsenella uli (strain ATCC 49627 / DSM 7084 / CCUG 31166 / CIP 109912 / JCM 12494 / LMG 11480 / NCIMB 702895 / VPI D76D-27C)</name>
    <name type="common">Lactobacillus uli</name>
    <dbReference type="NCBI Taxonomy" id="633147"/>
    <lineage>
        <taxon>Bacteria</taxon>
        <taxon>Bacillati</taxon>
        <taxon>Actinomycetota</taxon>
        <taxon>Coriobacteriia</taxon>
        <taxon>Coriobacteriales</taxon>
        <taxon>Atopobiaceae</taxon>
        <taxon>Olsenella</taxon>
    </lineage>
</organism>
<protein>
    <recommendedName>
        <fullName evidence="9">Ribonuclease 3</fullName>
        <ecNumber evidence="9">3.1.26.3</ecNumber>
    </recommendedName>
    <alternativeName>
        <fullName evidence="9">Ribonuclease III</fullName>
        <shortName evidence="9">RNase III</shortName>
    </alternativeName>
</protein>
<dbReference type="PROSITE" id="PS00517">
    <property type="entry name" value="RNASE_3_1"/>
    <property type="match status" value="1"/>
</dbReference>
<dbReference type="GO" id="GO:0019843">
    <property type="term" value="F:rRNA binding"/>
    <property type="evidence" value="ECO:0007669"/>
    <property type="project" value="UniProtKB-KW"/>
</dbReference>
<dbReference type="eggNOG" id="COG0571">
    <property type="taxonomic scope" value="Bacteria"/>
</dbReference>
<dbReference type="Pfam" id="PF14622">
    <property type="entry name" value="Ribonucleas_3_3"/>
    <property type="match status" value="1"/>
</dbReference>
<reference evidence="13 14" key="1">
    <citation type="journal article" date="2010" name="Stand. Genomic Sci.">
        <title>Complete genome sequence of Olsenella uli type strain (VPI D76D-27C).</title>
        <authorList>
            <person name="Goker M."/>
            <person name="Held B."/>
            <person name="Lucas S."/>
            <person name="Nolan M."/>
            <person name="Yasawong M."/>
            <person name="Glavina Del Rio T."/>
            <person name="Tice H."/>
            <person name="Cheng J.F."/>
            <person name="Bruce D."/>
            <person name="Detter J.C."/>
            <person name="Tapia R."/>
            <person name="Han C."/>
            <person name="Goodwin L."/>
            <person name="Pitluck S."/>
            <person name="Liolios K."/>
            <person name="Ivanova N."/>
            <person name="Mavromatis K."/>
            <person name="Mikhailova N."/>
            <person name="Pati A."/>
            <person name="Chen A."/>
            <person name="Palaniappan K."/>
            <person name="Land M."/>
            <person name="Hauser L."/>
            <person name="Chang Y.J."/>
            <person name="Jeffries C.D."/>
            <person name="Rohde M."/>
            <person name="Sikorski J."/>
            <person name="Pukall R."/>
            <person name="Woyke T."/>
            <person name="Bristow J."/>
            <person name="Eisen J.A."/>
            <person name="Markowitz V."/>
            <person name="Hugenholtz P."/>
            <person name="Kyrpides N.C."/>
            <person name="Klenk H.P."/>
            <person name="Lapidus A."/>
        </authorList>
    </citation>
    <scope>NUCLEOTIDE SEQUENCE [LARGE SCALE GENOMIC DNA]</scope>
    <source>
        <strain evidence="14">ATCC 49627 / DSM 7084 / CIP 109912 / JCM 12494 / NCIMB 702895 / VPI D76D-27C</strain>
    </source>
</reference>
<feature type="active site" evidence="9">
    <location>
        <position position="51"/>
    </location>
</feature>
<keyword evidence="5 9" id="KW-0540">Nuclease</keyword>
<keyword evidence="9" id="KW-0460">Magnesium</keyword>
<evidence type="ECO:0000256" key="2">
    <source>
        <dbReference type="ARBA" id="ARBA00010183"/>
    </source>
</evidence>
<dbReference type="GO" id="GO:0006397">
    <property type="term" value="P:mRNA processing"/>
    <property type="evidence" value="ECO:0007669"/>
    <property type="project" value="UniProtKB-UniRule"/>
</dbReference>
<dbReference type="CDD" id="cd00593">
    <property type="entry name" value="RIBOc"/>
    <property type="match status" value="1"/>
</dbReference>
<comment type="similarity">
    <text evidence="2">Belongs to the ribonuclease III family.</text>
</comment>
<dbReference type="PATRIC" id="fig|633147.7.peg.495"/>
<feature type="region of interest" description="Disordered" evidence="10">
    <location>
        <begin position="202"/>
        <end position="242"/>
    </location>
</feature>
<dbReference type="SUPFAM" id="SSF69065">
    <property type="entry name" value="RNase III domain-like"/>
    <property type="match status" value="1"/>
</dbReference>
<dbReference type="KEGG" id="ols:Olsu_1049"/>
<keyword evidence="14" id="KW-1185">Reference proteome</keyword>
<dbReference type="InterPro" id="IPR000999">
    <property type="entry name" value="RNase_III_dom"/>
</dbReference>
<dbReference type="Gene3D" id="1.10.1520.10">
    <property type="entry name" value="Ribonuclease III domain"/>
    <property type="match status" value="1"/>
</dbReference>
<dbReference type="Pfam" id="PF00035">
    <property type="entry name" value="dsrm"/>
    <property type="match status" value="1"/>
</dbReference>
<dbReference type="GO" id="GO:0005737">
    <property type="term" value="C:cytoplasm"/>
    <property type="evidence" value="ECO:0007669"/>
    <property type="project" value="UniProtKB-SubCell"/>
</dbReference>
<evidence type="ECO:0000256" key="10">
    <source>
        <dbReference type="SAM" id="MobiDB-lite"/>
    </source>
</evidence>
<dbReference type="SUPFAM" id="SSF54768">
    <property type="entry name" value="dsRNA-binding domain-like"/>
    <property type="match status" value="1"/>
</dbReference>
<comment type="catalytic activity">
    <reaction evidence="1 9">
        <text>Endonucleolytic cleavage to 5'-phosphomonoester.</text>
        <dbReference type="EC" id="3.1.26.3"/>
    </reaction>
</comment>
<feature type="binding site" evidence="9">
    <location>
        <position position="47"/>
    </location>
    <ligand>
        <name>Mg(2+)</name>
        <dbReference type="ChEBI" id="CHEBI:18420"/>
    </ligand>
</feature>